<gene>
    <name evidence="10" type="primary">IL7</name>
</gene>
<evidence type="ECO:0000256" key="4">
    <source>
        <dbReference type="ARBA" id="ARBA00022514"/>
    </source>
</evidence>
<dbReference type="Ensembl" id="ENSGALT00010007728.1">
    <property type="protein sequence ID" value="ENSGALP00010004644.1"/>
    <property type="gene ID" value="ENSGALG00010003298.1"/>
</dbReference>
<proteinExistence type="inferred from homology"/>
<evidence type="ECO:0000256" key="8">
    <source>
        <dbReference type="ARBA" id="ARBA00023157"/>
    </source>
</evidence>
<keyword evidence="5" id="KW-0964">Secreted</keyword>
<name>A0A8V0XG36_CHICK</name>
<dbReference type="GeneTree" id="ENSGT00390000004451"/>
<keyword evidence="4" id="KW-0202">Cytokine</keyword>
<evidence type="ECO:0000256" key="3">
    <source>
        <dbReference type="ARBA" id="ARBA00019460"/>
    </source>
</evidence>
<dbReference type="InterPro" id="IPR001181">
    <property type="entry name" value="IL-7"/>
</dbReference>
<accession>A0A8V0XG36</accession>
<evidence type="ECO:0000256" key="6">
    <source>
        <dbReference type="ARBA" id="ARBA00022729"/>
    </source>
</evidence>
<comment type="subcellular location">
    <subcellularLocation>
        <location evidence="1">Secreted</location>
    </subcellularLocation>
</comment>
<keyword evidence="7" id="KW-0339">Growth factor</keyword>
<evidence type="ECO:0000313" key="11">
    <source>
        <dbReference type="Proteomes" id="UP000000539"/>
    </source>
</evidence>
<evidence type="ECO:0000256" key="9">
    <source>
        <dbReference type="ARBA" id="ARBA00023180"/>
    </source>
</evidence>
<dbReference type="GO" id="GO:0008083">
    <property type="term" value="F:growth factor activity"/>
    <property type="evidence" value="ECO:0007669"/>
    <property type="project" value="UniProtKB-KW"/>
</dbReference>
<dbReference type="GO" id="GO:0038111">
    <property type="term" value="P:interleukin-7-mediated signaling pathway"/>
    <property type="evidence" value="ECO:0000318"/>
    <property type="project" value="GO_Central"/>
</dbReference>
<dbReference type="GO" id="GO:0005615">
    <property type="term" value="C:extracellular space"/>
    <property type="evidence" value="ECO:0000318"/>
    <property type="project" value="GO_Central"/>
</dbReference>
<dbReference type="InterPro" id="IPR038325">
    <property type="entry name" value="IL7_sf"/>
</dbReference>
<dbReference type="PRINTS" id="PR00435">
    <property type="entry name" value="INTERLEUKIN7"/>
</dbReference>
<keyword evidence="8" id="KW-1015">Disulfide bond</keyword>
<dbReference type="Proteomes" id="UP000000539">
    <property type="component" value="Chromosome 2"/>
</dbReference>
<reference evidence="10" key="1">
    <citation type="submission" date="2020-11" db="EMBL/GenBank/DDBJ databases">
        <title>Gallus gallus (Chicken) genome, bGalGal1, GRCg7b, maternal haplotype autosomes + Z &amp; W.</title>
        <authorList>
            <person name="Warren W."/>
            <person name="Formenti G."/>
            <person name="Fedrigo O."/>
            <person name="Haase B."/>
            <person name="Mountcastle J."/>
            <person name="Balacco J."/>
            <person name="Tracey A."/>
            <person name="Schneider V."/>
            <person name="Okimoto R."/>
            <person name="Cheng H."/>
            <person name="Hawken R."/>
            <person name="Howe K."/>
            <person name="Jarvis E.D."/>
        </authorList>
    </citation>
    <scope>NUCLEOTIDE SEQUENCE [LARGE SCALE GENOMIC DNA]</scope>
    <source>
        <strain evidence="10">Broiler</strain>
    </source>
</reference>
<comment type="similarity">
    <text evidence="2">Belongs to the IL-7/IL-9 family.</text>
</comment>
<evidence type="ECO:0000313" key="10">
    <source>
        <dbReference type="Ensembl" id="ENSGALP00010004644.1"/>
    </source>
</evidence>
<dbReference type="GO" id="GO:0005139">
    <property type="term" value="F:interleukin-7 receptor binding"/>
    <property type="evidence" value="ECO:0007669"/>
    <property type="project" value="InterPro"/>
</dbReference>
<dbReference type="OrthoDB" id="9829887at2759"/>
<evidence type="ECO:0000256" key="2">
    <source>
        <dbReference type="ARBA" id="ARBA00007621"/>
    </source>
</evidence>
<dbReference type="GO" id="GO:0006955">
    <property type="term" value="P:immune response"/>
    <property type="evidence" value="ECO:0007669"/>
    <property type="project" value="InterPro"/>
</dbReference>
<dbReference type="Pfam" id="PF01415">
    <property type="entry name" value="IL7"/>
    <property type="match status" value="1"/>
</dbReference>
<dbReference type="PANTHER" id="PTHR48492:SF1">
    <property type="entry name" value="INTERLEUKIN-7"/>
    <property type="match status" value="1"/>
</dbReference>
<evidence type="ECO:0000256" key="5">
    <source>
        <dbReference type="ARBA" id="ARBA00022525"/>
    </source>
</evidence>
<dbReference type="AlphaFoldDB" id="A0A8V0XG36"/>
<keyword evidence="6" id="KW-0732">Signal</keyword>
<dbReference type="FunCoup" id="A0A8V0XG36">
    <property type="interactions" value="2"/>
</dbReference>
<keyword evidence="11" id="KW-1185">Reference proteome</keyword>
<reference evidence="10" key="3">
    <citation type="submission" date="2025-09" db="UniProtKB">
        <authorList>
            <consortium name="Ensembl"/>
        </authorList>
    </citation>
    <scope>IDENTIFICATION</scope>
    <source>
        <strain evidence="10">broiler</strain>
    </source>
</reference>
<dbReference type="PANTHER" id="PTHR48492">
    <property type="entry name" value="INTERLEUKIN-7"/>
    <property type="match status" value="1"/>
</dbReference>
<evidence type="ECO:0000256" key="1">
    <source>
        <dbReference type="ARBA" id="ARBA00004613"/>
    </source>
</evidence>
<evidence type="ECO:0000256" key="7">
    <source>
        <dbReference type="ARBA" id="ARBA00023030"/>
    </source>
</evidence>
<keyword evidence="9" id="KW-0325">Glycoprotein</keyword>
<sequence length="230" mass="26132">MTGRALAQAAQRRCGCSIPGGVQGQVAWGPGQPQLVGDNPAHSTGLELDDLKAFFRSIFRVLPLLLVLSPVNSSSCTMGNKTTEIRVKYENILSHDIEELVNMSAEYRDRCCKNKRHEHNKVFFCNDTQEIGSLQSMACNMLRFFNKQKINKEFRRKAALVSCGTLQVLQCKCERHKKEKVCTQVNAPNNEDTETVEQPKKKCNQEFCELKENISSLRSCWNKFEKIISR</sequence>
<organism evidence="10 11">
    <name type="scientific">Gallus gallus</name>
    <name type="common">Chicken</name>
    <dbReference type="NCBI Taxonomy" id="9031"/>
    <lineage>
        <taxon>Eukaryota</taxon>
        <taxon>Metazoa</taxon>
        <taxon>Chordata</taxon>
        <taxon>Craniata</taxon>
        <taxon>Vertebrata</taxon>
        <taxon>Euteleostomi</taxon>
        <taxon>Archelosauria</taxon>
        <taxon>Archosauria</taxon>
        <taxon>Dinosauria</taxon>
        <taxon>Saurischia</taxon>
        <taxon>Theropoda</taxon>
        <taxon>Coelurosauria</taxon>
        <taxon>Aves</taxon>
        <taxon>Neognathae</taxon>
        <taxon>Galloanserae</taxon>
        <taxon>Galliformes</taxon>
        <taxon>Phasianidae</taxon>
        <taxon>Phasianinae</taxon>
        <taxon>Gallus</taxon>
    </lineage>
</organism>
<dbReference type="GO" id="GO:0005125">
    <property type="term" value="F:cytokine activity"/>
    <property type="evidence" value="ECO:0000318"/>
    <property type="project" value="GO_Central"/>
</dbReference>
<reference evidence="10" key="2">
    <citation type="submission" date="2025-08" db="UniProtKB">
        <authorList>
            <consortium name="Ensembl"/>
        </authorList>
    </citation>
    <scope>IDENTIFICATION</scope>
    <source>
        <strain evidence="10">broiler</strain>
    </source>
</reference>
<dbReference type="Gene3D" id="1.20.1250.50">
    <property type="match status" value="1"/>
</dbReference>
<protein>
    <recommendedName>
        <fullName evidence="3">Interleukin-7</fullName>
    </recommendedName>
</protein>